<evidence type="ECO:0000259" key="1">
    <source>
        <dbReference type="Pfam" id="PF00501"/>
    </source>
</evidence>
<comment type="caution">
    <text evidence="2">The sequence shown here is derived from an EMBL/GenBank/DDBJ whole genome shotgun (WGS) entry which is preliminary data.</text>
</comment>
<reference evidence="2 3" key="1">
    <citation type="submission" date="2023-06" db="EMBL/GenBank/DDBJ databases">
        <title>Roseiconus lacunae JC819 isolated from Gulf of Mannar region, Tamil Nadu.</title>
        <authorList>
            <person name="Pk S."/>
            <person name="Ch S."/>
            <person name="Ch V.R."/>
        </authorList>
    </citation>
    <scope>NUCLEOTIDE SEQUENCE [LARGE SCALE GENOMIC DNA]</scope>
    <source>
        <strain evidence="2 3">JC819</strain>
    </source>
</reference>
<feature type="domain" description="AMP-dependent synthetase/ligase" evidence="1">
    <location>
        <begin position="42"/>
        <end position="341"/>
    </location>
</feature>
<sequence length="502" mass="56349">MSPTQRVVRLDDALHFNATNHTSRLALFCTRDMFCDRLEWCDHPDGLSWKRLDRLVTQTAWLLKDTAGWMNRRIVHEVTNRVSDVVIALACARAGLVEVPIDSAAGENYVRQCRAQVGGVWLNQVQKQETIERANRLQEFHCQWPTPSPDDPALVLWTSGTTESPKGVVLSHRALCCNAYAKLSAARQTSSDRRLTVLSIGHAYARTCDLGTWLLAGSTLAIARGYDGWRDMAERFQPTVVNVVPSLSERILDDTTGCESLQMLGCGGAAMDGEQFRRWTDRGVSVIQGYGLTESGPVISSQTREDSIPGHAGKIVQSWQYRIDSHDRLFVRGPCLMSGYLDDAIATEQRIDPEGWLNTGDVVRKCPRTEQLQILGRADDRLTLTSGYTIDPLMIEKRVAAIPAIRSCLLMLDESGRKLRLWIETTAIAEESLQQITDRVSGAIAPLANWERPSEIRYFRLSQSEREQFFSPKGTVRRIPLANHLRQTPILRSENDDFPPGF</sequence>
<dbReference type="RefSeq" id="WP_289162433.1">
    <property type="nucleotide sequence ID" value="NZ_JASZZN010000003.1"/>
</dbReference>
<dbReference type="PANTHER" id="PTHR43767">
    <property type="entry name" value="LONG-CHAIN-FATTY-ACID--COA LIGASE"/>
    <property type="match status" value="1"/>
</dbReference>
<dbReference type="PANTHER" id="PTHR43767:SF1">
    <property type="entry name" value="NONRIBOSOMAL PEPTIDE SYNTHASE PES1 (EUROFUNG)-RELATED"/>
    <property type="match status" value="1"/>
</dbReference>
<keyword evidence="3" id="KW-1185">Reference proteome</keyword>
<name>A0ABT7PE60_9BACT</name>
<dbReference type="EMBL" id="JASZZN010000003">
    <property type="protein sequence ID" value="MDM4014785.1"/>
    <property type="molecule type" value="Genomic_DNA"/>
</dbReference>
<gene>
    <name evidence="2" type="ORF">QTN89_05040</name>
</gene>
<evidence type="ECO:0000313" key="2">
    <source>
        <dbReference type="EMBL" id="MDM4014785.1"/>
    </source>
</evidence>
<dbReference type="Pfam" id="PF00501">
    <property type="entry name" value="AMP-binding"/>
    <property type="match status" value="1"/>
</dbReference>
<dbReference type="InterPro" id="IPR050237">
    <property type="entry name" value="ATP-dep_AMP-bd_enzyme"/>
</dbReference>
<dbReference type="SUPFAM" id="SSF56801">
    <property type="entry name" value="Acetyl-CoA synthetase-like"/>
    <property type="match status" value="1"/>
</dbReference>
<dbReference type="InterPro" id="IPR042099">
    <property type="entry name" value="ANL_N_sf"/>
</dbReference>
<protein>
    <submittedName>
        <fullName evidence="2">AMP-binding protein</fullName>
    </submittedName>
</protein>
<proteinExistence type="predicted"/>
<accession>A0ABT7PE60</accession>
<dbReference type="InterPro" id="IPR000873">
    <property type="entry name" value="AMP-dep_synth/lig_dom"/>
</dbReference>
<dbReference type="Gene3D" id="3.40.50.12780">
    <property type="entry name" value="N-terminal domain of ligase-like"/>
    <property type="match status" value="1"/>
</dbReference>
<organism evidence="2 3">
    <name type="scientific">Roseiconus lacunae</name>
    <dbReference type="NCBI Taxonomy" id="2605694"/>
    <lineage>
        <taxon>Bacteria</taxon>
        <taxon>Pseudomonadati</taxon>
        <taxon>Planctomycetota</taxon>
        <taxon>Planctomycetia</taxon>
        <taxon>Pirellulales</taxon>
        <taxon>Pirellulaceae</taxon>
        <taxon>Roseiconus</taxon>
    </lineage>
</organism>
<evidence type="ECO:0000313" key="3">
    <source>
        <dbReference type="Proteomes" id="UP001239462"/>
    </source>
</evidence>
<dbReference type="Proteomes" id="UP001239462">
    <property type="component" value="Unassembled WGS sequence"/>
</dbReference>